<dbReference type="PANTHER" id="PTHR23167">
    <property type="entry name" value="CALPONIN HOMOLOGY DOMAIN-CONTAINING PROTEIN DDB_G0272472-RELATED"/>
    <property type="match status" value="1"/>
</dbReference>
<dbReference type="InterPro" id="IPR001715">
    <property type="entry name" value="CH_dom"/>
</dbReference>
<feature type="compositionally biased region" description="Polar residues" evidence="1">
    <location>
        <begin position="1216"/>
        <end position="1229"/>
    </location>
</feature>
<feature type="region of interest" description="Disordered" evidence="1">
    <location>
        <begin position="392"/>
        <end position="412"/>
    </location>
</feature>
<feature type="compositionally biased region" description="Low complexity" evidence="1">
    <location>
        <begin position="1113"/>
        <end position="1123"/>
    </location>
</feature>
<feature type="compositionally biased region" description="Low complexity" evidence="1">
    <location>
        <begin position="705"/>
        <end position="714"/>
    </location>
</feature>
<feature type="compositionally biased region" description="Polar residues" evidence="1">
    <location>
        <begin position="1489"/>
        <end position="1511"/>
    </location>
</feature>
<dbReference type="Pfam" id="PF00307">
    <property type="entry name" value="CH"/>
    <property type="match status" value="1"/>
</dbReference>
<proteinExistence type="predicted"/>
<feature type="compositionally biased region" description="Low complexity" evidence="1">
    <location>
        <begin position="1370"/>
        <end position="1389"/>
    </location>
</feature>
<feature type="compositionally biased region" description="Low complexity" evidence="1">
    <location>
        <begin position="876"/>
        <end position="889"/>
    </location>
</feature>
<feature type="compositionally biased region" description="Low complexity" evidence="1">
    <location>
        <begin position="652"/>
        <end position="662"/>
    </location>
</feature>
<evidence type="ECO:0000256" key="1">
    <source>
        <dbReference type="SAM" id="MobiDB-lite"/>
    </source>
</evidence>
<feature type="compositionally biased region" description="Basic and acidic residues" evidence="1">
    <location>
        <begin position="1035"/>
        <end position="1051"/>
    </location>
</feature>
<name>A0ABP0FJ52_CLALP</name>
<sequence>MTSKIVGTLEDLQISLRACEDVKKRVAIRSDIRRLRQEAFLRGDGTRQSRRCTNSCDNAPMRKVDLEVESNHQDEVNEHLTRASISGGRPNPINGALPNVGTAQNARHHSTHDLGCTTARTFAKSNCGVIKDSDCDVLSGSRSRGTPVEAGSSAAGRFDKEEIKRSVHKESAQVDRSCRQTSALAPSQSQVSGGRASARSRSRSPFSRFRGVKLSAGPSREDPSNSAEDKEPNLGKRRFSRRFRRKVGKPISIQERSADNRGLPPADSASPSSPSSSCSSSALSPRSNFSDDASGEVLFPKTPSSENNFVRKNSARVVLRAIGKKLFAPKAKLEPLNKKSNLPEPLQEIKADISGNCDVSNSALRPKITSTSQSPTQASPVIFESKKIKPGQMEVLSPSRDSTPPGKRGCSRHNVSCDVANKIDYESKTIGELKHLLNEITDFKEKTKIREIIRNLLLDPEEDQRGLNKELKDEDSEIANNFSATSLKRNRPLVGHQSAVIGQRSPASFNVTFNNNNLKKDWTPPWSAEQTKKSSFRSVSSVKFSPNSRTEGLKSPPTVEASPVSASKDCCPIVSVSFNAVKLKSESTVPGSKPDKRETSTSYRDYRPSYKTPDHVISRTESLKLPKDFINSRRSASKSSPEKEVGHPALASTSSSSLQRSVSCKETPTSPEDLPFIPIVRGNKRRSRGILGRILGTKIDSERLPSPSHPQYQHPQEEEGSLIKSPELLSSVPEEATKQLQVSSKTFQLEGNPHISPPAAEVVVTFDKAALLVDKLPHLSEEAPPVAETTTAEATSPQEDGVRSFSESTSDKATLFEVVRSLLDKVIRDVEQPPLAGLLEEIEEPKSVQESSGNSLSIETSESLGELPEQEDTSCEDSTSSSSSVLQESLAASQELVEEEFEVERVNTEVIESEEENSEKFFSSVTFEHHQTLNQGSTLVLLQENLNLYQEKILTLPEVPAIEQALVVKEDVIFSEESLVSGSCSSTEADTDEEMAGRYSSRTRFGENSGSVKSRILATEDKRQTTPDVSKYKKVREATDARAFRSSDSVKSRMNRFSNANGASPSLNGSARTPRITEVTSSKAKSNGILPLERSKDKSGKESLQKVEDSEVVEVNNNTTKSSKITISGNYSADHASKEDKKALDRLEKASKIVIEDMKLLSNEREQIENLPEKVAIELTQVEPAVDKKATDKSLAHLVDNTCEDGVSDDGAKDVSSPTVSIDSSFTESVSDEKQSRDENASEREEANNRETLEDVAAEVDTVQSNDVISDASKNSEIAAECVDSSPQPPSSPVNKEHSDVIEEKVSERRVRSRRRGTDEASSKTKEDLVDDELNRDKLRLSKLEPAQDALCVETHVTGRRRRRNRKSTEGSSKSESSSASSTAVSTPVSPGPDHAKLIPQLDNAQPRDRDLSAEDKQVPTPPIIPEVKVTEESENATSEGQSDVDPTTPSVEATSRGTSPERDVKSSEACDENKEGSAIKSEGAVSPPEQTSDIEQTTEASEQSPESEVTSEGKIIEAAEKVEEHLPTKTADDQADMRYSLDNLSEIKDEEILQKLLYEAEGYEERRMVRTAIRALRKQGSDKPKETTAGRWQATRTTISTKTAGTRDQYSGNVASKTLITTKVETTEIKRVSSPLGGASKKEALDTKSLADKYSLKSDSTKKDMKSSKKIGSIFDREEEAPKKTGSRLDLERRQAERKREITRNRSMPTSSSKDARKMFVAKLENQSESKSAGKKVGRSPTFVVPNAHNVKQMLLKWCQAKTRRYEHVDIQNFSGSWASGMAFCALVHNFFPESFDYSILDPKSRASNFDLAFKMAEKHGEIPSLLDTDDMIRMVEPDWKCVYTYITEFYKRIRELGMT</sequence>
<feature type="compositionally biased region" description="Low complexity" evidence="1">
    <location>
        <begin position="782"/>
        <end position="795"/>
    </location>
</feature>
<comment type="caution">
    <text evidence="3">The sequence shown here is derived from an EMBL/GenBank/DDBJ whole genome shotgun (WGS) entry which is preliminary data.</text>
</comment>
<feature type="compositionally biased region" description="Polar residues" evidence="1">
    <location>
        <begin position="1262"/>
        <end position="1276"/>
    </location>
</feature>
<feature type="compositionally biased region" description="Polar residues" evidence="1">
    <location>
        <begin position="1055"/>
        <end position="1071"/>
    </location>
</feature>
<feature type="compositionally biased region" description="Basic and acidic residues" evidence="1">
    <location>
        <begin position="219"/>
        <end position="234"/>
    </location>
</feature>
<organism evidence="3 4">
    <name type="scientific">Clavelina lepadiformis</name>
    <name type="common">Light-bulb sea squirt</name>
    <name type="synonym">Ascidia lepadiformis</name>
    <dbReference type="NCBI Taxonomy" id="159417"/>
    <lineage>
        <taxon>Eukaryota</taxon>
        <taxon>Metazoa</taxon>
        <taxon>Chordata</taxon>
        <taxon>Tunicata</taxon>
        <taxon>Ascidiacea</taxon>
        <taxon>Aplousobranchia</taxon>
        <taxon>Clavelinidae</taxon>
        <taxon>Clavelina</taxon>
    </lineage>
</organism>
<feature type="compositionally biased region" description="Basic and acidic residues" evidence="1">
    <location>
        <begin position="1580"/>
        <end position="1589"/>
    </location>
</feature>
<reference evidence="3 4" key="1">
    <citation type="submission" date="2024-02" db="EMBL/GenBank/DDBJ databases">
        <authorList>
            <person name="Daric V."/>
            <person name="Darras S."/>
        </authorList>
    </citation>
    <scope>NUCLEOTIDE SEQUENCE [LARGE SCALE GENOMIC DNA]</scope>
</reference>
<feature type="region of interest" description="Disordered" evidence="1">
    <location>
        <begin position="841"/>
        <end position="889"/>
    </location>
</feature>
<feature type="compositionally biased region" description="Basic and acidic residues" evidence="1">
    <location>
        <begin position="593"/>
        <end position="631"/>
    </location>
</feature>
<gene>
    <name evidence="3" type="ORF">CVLEPA_LOCUS9947</name>
</gene>
<feature type="compositionally biased region" description="Low complexity" evidence="1">
    <location>
        <begin position="536"/>
        <end position="545"/>
    </location>
</feature>
<dbReference type="Pfam" id="PF12510">
    <property type="entry name" value="Smoothelin"/>
    <property type="match status" value="1"/>
</dbReference>
<feature type="region of interest" description="Disordered" evidence="1">
    <location>
        <begin position="983"/>
        <end position="1141"/>
    </location>
</feature>
<evidence type="ECO:0000313" key="3">
    <source>
        <dbReference type="EMBL" id="CAK8679694.1"/>
    </source>
</evidence>
<feature type="region of interest" description="Disordered" evidence="1">
    <location>
        <begin position="1578"/>
        <end position="1610"/>
    </location>
</feature>
<keyword evidence="4" id="KW-1185">Reference proteome</keyword>
<feature type="compositionally biased region" description="Basic and acidic residues" evidence="1">
    <location>
        <begin position="1681"/>
        <end position="1705"/>
    </location>
</feature>
<dbReference type="PROSITE" id="PS50021">
    <property type="entry name" value="CH"/>
    <property type="match status" value="1"/>
</dbReference>
<dbReference type="Gene3D" id="1.10.418.10">
    <property type="entry name" value="Calponin-like domain"/>
    <property type="match status" value="1"/>
</dbReference>
<feature type="compositionally biased region" description="Polar residues" evidence="1">
    <location>
        <begin position="848"/>
        <end position="863"/>
    </location>
</feature>
<feature type="compositionally biased region" description="Low complexity" evidence="1">
    <location>
        <begin position="264"/>
        <end position="287"/>
    </location>
</feature>
<feature type="region of interest" description="Disordered" evidence="1">
    <location>
        <begin position="1656"/>
        <end position="1717"/>
    </location>
</feature>
<protein>
    <recommendedName>
        <fullName evidence="2">Calponin-homology (CH) domain-containing protein</fullName>
    </recommendedName>
</protein>
<dbReference type="Proteomes" id="UP001642483">
    <property type="component" value="Unassembled WGS sequence"/>
</dbReference>
<feature type="region of interest" description="Disordered" evidence="1">
    <location>
        <begin position="136"/>
        <end position="307"/>
    </location>
</feature>
<feature type="compositionally biased region" description="Basic and acidic residues" evidence="1">
    <location>
        <begin position="1656"/>
        <end position="1668"/>
    </location>
</feature>
<feature type="compositionally biased region" description="Basic and acidic residues" evidence="1">
    <location>
        <begin position="1515"/>
        <end position="1535"/>
    </location>
</feature>
<dbReference type="SMART" id="SM00033">
    <property type="entry name" value="CH"/>
    <property type="match status" value="1"/>
</dbReference>
<feature type="compositionally biased region" description="Basic and acidic residues" evidence="1">
    <location>
        <begin position="1231"/>
        <end position="1253"/>
    </location>
</feature>
<evidence type="ECO:0000259" key="2">
    <source>
        <dbReference type="PROSITE" id="PS50021"/>
    </source>
</evidence>
<feature type="domain" description="Calponin-homology (CH)" evidence="2">
    <location>
        <begin position="1750"/>
        <end position="1856"/>
    </location>
</feature>
<evidence type="ECO:0000313" key="4">
    <source>
        <dbReference type="Proteomes" id="UP001642483"/>
    </source>
</evidence>
<accession>A0ABP0FJ52</accession>
<dbReference type="InterPro" id="IPR022189">
    <property type="entry name" value="SMTN"/>
</dbReference>
<feature type="compositionally biased region" description="Polar residues" evidence="1">
    <location>
        <begin position="1436"/>
        <end position="1459"/>
    </location>
</feature>
<feature type="region of interest" description="Disordered" evidence="1">
    <location>
        <begin position="584"/>
        <end position="677"/>
    </location>
</feature>
<feature type="region of interest" description="Disordered" evidence="1">
    <location>
        <begin position="696"/>
        <end position="719"/>
    </location>
</feature>
<feature type="compositionally biased region" description="Basic and acidic residues" evidence="1">
    <location>
        <begin position="157"/>
        <end position="178"/>
    </location>
</feature>
<feature type="compositionally biased region" description="Low complexity" evidence="1">
    <location>
        <begin position="192"/>
        <end position="209"/>
    </location>
</feature>
<feature type="region of interest" description="Disordered" evidence="1">
    <location>
        <begin position="1202"/>
        <end position="1535"/>
    </location>
</feature>
<dbReference type="InterPro" id="IPR036872">
    <property type="entry name" value="CH_dom_sf"/>
</dbReference>
<feature type="compositionally biased region" description="Basic and acidic residues" evidence="1">
    <location>
        <begin position="1093"/>
        <end position="1109"/>
    </location>
</feature>
<dbReference type="SUPFAM" id="SSF47576">
    <property type="entry name" value="Calponin-homology domain, CH-domain"/>
    <property type="match status" value="1"/>
</dbReference>
<dbReference type="CDD" id="cd21200">
    <property type="entry name" value="CH_SMTN-like"/>
    <property type="match status" value="1"/>
</dbReference>
<feature type="compositionally biased region" description="Polar residues" evidence="1">
    <location>
        <begin position="179"/>
        <end position="191"/>
    </location>
</feature>
<feature type="compositionally biased region" description="Basic and acidic residues" evidence="1">
    <location>
        <begin position="1406"/>
        <end position="1418"/>
    </location>
</feature>
<feature type="compositionally biased region" description="Polar residues" evidence="1">
    <location>
        <begin position="1000"/>
        <end position="1012"/>
    </location>
</feature>
<feature type="compositionally biased region" description="Basic residues" evidence="1">
    <location>
        <begin position="235"/>
        <end position="248"/>
    </location>
</feature>
<feature type="compositionally biased region" description="Basic and acidic residues" evidence="1">
    <location>
        <begin position="1460"/>
        <end position="1478"/>
    </location>
</feature>
<feature type="compositionally biased region" description="Polar residues" evidence="1">
    <location>
        <begin position="1595"/>
        <end position="1610"/>
    </location>
</feature>
<feature type="region of interest" description="Disordered" evidence="1">
    <location>
        <begin position="520"/>
        <end position="565"/>
    </location>
</feature>
<feature type="region of interest" description="Disordered" evidence="1">
    <location>
        <begin position="782"/>
        <end position="809"/>
    </location>
</feature>
<dbReference type="EMBL" id="CAWYQH010000068">
    <property type="protein sequence ID" value="CAK8679694.1"/>
    <property type="molecule type" value="Genomic_DNA"/>
</dbReference>
<feature type="compositionally biased region" description="Basic and acidic residues" evidence="1">
    <location>
        <begin position="1295"/>
        <end position="1343"/>
    </location>
</feature>
<dbReference type="PANTHER" id="PTHR23167:SF52">
    <property type="entry name" value="SMOOTHELIN"/>
    <property type="match status" value="1"/>
</dbReference>
<dbReference type="InterPro" id="IPR050540">
    <property type="entry name" value="F-actin_Monoox_Mical"/>
</dbReference>